<evidence type="ECO:0000313" key="2">
    <source>
        <dbReference type="Proteomes" id="UP000503447"/>
    </source>
</evidence>
<organism evidence="1 2">
    <name type="scientific">Frigoriglobus tundricola</name>
    <dbReference type="NCBI Taxonomy" id="2774151"/>
    <lineage>
        <taxon>Bacteria</taxon>
        <taxon>Pseudomonadati</taxon>
        <taxon>Planctomycetota</taxon>
        <taxon>Planctomycetia</taxon>
        <taxon>Gemmatales</taxon>
        <taxon>Gemmataceae</taxon>
        <taxon>Frigoriglobus</taxon>
    </lineage>
</organism>
<keyword evidence="2" id="KW-1185">Reference proteome</keyword>
<name>A0A6M5YHV8_9BACT</name>
<dbReference type="KEGG" id="ftj:FTUN_1167"/>
<dbReference type="EMBL" id="CP053452">
    <property type="protein sequence ID" value="QJW93659.1"/>
    <property type="molecule type" value="Genomic_DNA"/>
</dbReference>
<protein>
    <submittedName>
        <fullName evidence="1">Uncharacterized protein</fullName>
    </submittedName>
</protein>
<dbReference type="Proteomes" id="UP000503447">
    <property type="component" value="Chromosome"/>
</dbReference>
<dbReference type="AlphaFoldDB" id="A0A6M5YHV8"/>
<evidence type="ECO:0000313" key="1">
    <source>
        <dbReference type="EMBL" id="QJW93659.1"/>
    </source>
</evidence>
<reference evidence="2" key="1">
    <citation type="submission" date="2020-05" db="EMBL/GenBank/DDBJ databases">
        <title>Frigoriglobus tundricola gen. nov., sp. nov., a psychrotolerant cellulolytic planctomycete of the family Gemmataceae with two divergent copies of 16S rRNA gene.</title>
        <authorList>
            <person name="Kulichevskaya I.S."/>
            <person name="Ivanova A.A."/>
            <person name="Naumoff D.G."/>
            <person name="Beletsky A.V."/>
            <person name="Rijpstra W.I.C."/>
            <person name="Sinninghe Damste J.S."/>
            <person name="Mardanov A.V."/>
            <person name="Ravin N.V."/>
            <person name="Dedysh S.N."/>
        </authorList>
    </citation>
    <scope>NUCLEOTIDE SEQUENCE [LARGE SCALE GENOMIC DNA]</scope>
    <source>
        <strain evidence="2">PL17</strain>
    </source>
</reference>
<proteinExistence type="predicted"/>
<sequence>MGLGDWFRGPFDGRRDAPPSRLVVRDSAYALDGGTIHLRATDERGRELGIVLVQHAFPDAGRSMDAIPGRLYFGSQLVPVRSELEERVLRLLADAEVQAPPPPPPQPPRKNFAVIGDDIQVFLSRTPENCRAFLRETVEFVRAERYVAFAAEVERAAAAE</sequence>
<accession>A0A6M5YHV8</accession>
<gene>
    <name evidence="1" type="ORF">FTUN_1167</name>
</gene>
<dbReference type="RefSeq" id="WP_171469814.1">
    <property type="nucleotide sequence ID" value="NZ_CP053452.2"/>
</dbReference>